<dbReference type="Proteomes" id="UP001470230">
    <property type="component" value="Unassembled WGS sequence"/>
</dbReference>
<keyword evidence="2" id="KW-1185">Reference proteome</keyword>
<evidence type="ECO:0000313" key="2">
    <source>
        <dbReference type="Proteomes" id="UP001470230"/>
    </source>
</evidence>
<dbReference type="EMBL" id="JAPFFF010000075">
    <property type="protein sequence ID" value="KAK8835788.1"/>
    <property type="molecule type" value="Genomic_DNA"/>
</dbReference>
<comment type="caution">
    <text evidence="1">The sequence shown here is derived from an EMBL/GenBank/DDBJ whole genome shotgun (WGS) entry which is preliminary data.</text>
</comment>
<reference evidence="1 2" key="1">
    <citation type="submission" date="2024-04" db="EMBL/GenBank/DDBJ databases">
        <title>Tritrichomonas musculus Genome.</title>
        <authorList>
            <person name="Alves-Ferreira E."/>
            <person name="Grigg M."/>
            <person name="Lorenzi H."/>
            <person name="Galac M."/>
        </authorList>
    </citation>
    <scope>NUCLEOTIDE SEQUENCE [LARGE SCALE GENOMIC DNA]</scope>
    <source>
        <strain evidence="1 2">EAF2021</strain>
    </source>
</reference>
<gene>
    <name evidence="1" type="ORF">M9Y10_040611</name>
</gene>
<accession>A0ABR2GQ95</accession>
<organism evidence="1 2">
    <name type="scientific">Tritrichomonas musculus</name>
    <dbReference type="NCBI Taxonomy" id="1915356"/>
    <lineage>
        <taxon>Eukaryota</taxon>
        <taxon>Metamonada</taxon>
        <taxon>Parabasalia</taxon>
        <taxon>Tritrichomonadida</taxon>
        <taxon>Tritrichomonadidae</taxon>
        <taxon>Tritrichomonas</taxon>
    </lineage>
</organism>
<protein>
    <submittedName>
        <fullName evidence="1">Uncharacterized protein</fullName>
    </submittedName>
</protein>
<proteinExistence type="predicted"/>
<name>A0ABR2GQ95_9EUKA</name>
<sequence>MEIIDFKFGVIINPDKLRNFCRALNGVKVITGISIDSKRLVVDSNKIMNYFNDVKEITKTIPAKFIFINIIVRLIDTIQKYLFHANLMTILYINILSRLSQP</sequence>
<evidence type="ECO:0000313" key="1">
    <source>
        <dbReference type="EMBL" id="KAK8835788.1"/>
    </source>
</evidence>